<dbReference type="PANTHER" id="PTHR43736:SF4">
    <property type="entry name" value="SLR1690 PROTEIN"/>
    <property type="match status" value="1"/>
</dbReference>
<dbReference type="InterPro" id="IPR054105">
    <property type="entry name" value="WHD_NrtR"/>
</dbReference>
<dbReference type="Pfam" id="PF21906">
    <property type="entry name" value="WHD_NrtR"/>
    <property type="match status" value="1"/>
</dbReference>
<dbReference type="Gene3D" id="1.10.10.10">
    <property type="entry name" value="Winged helix-like DNA-binding domain superfamily/Winged helix DNA-binding domain"/>
    <property type="match status" value="1"/>
</dbReference>
<evidence type="ECO:0000313" key="3">
    <source>
        <dbReference type="Proteomes" id="UP001062165"/>
    </source>
</evidence>
<dbReference type="Gene3D" id="3.90.79.10">
    <property type="entry name" value="Nucleoside Triphosphate Pyrophosphohydrolase"/>
    <property type="match status" value="1"/>
</dbReference>
<proteinExistence type="predicted"/>
<dbReference type="InterPro" id="IPR015797">
    <property type="entry name" value="NUDIX_hydrolase-like_dom_sf"/>
</dbReference>
<dbReference type="RefSeq" id="WP_263051230.1">
    <property type="nucleotide sequence ID" value="NZ_CP106735.1"/>
</dbReference>
<dbReference type="InterPro" id="IPR036388">
    <property type="entry name" value="WH-like_DNA-bd_sf"/>
</dbReference>
<accession>A0ABY6D359</accession>
<evidence type="ECO:0000313" key="2">
    <source>
        <dbReference type="EMBL" id="UXX79498.1"/>
    </source>
</evidence>
<sequence length="236" mass="27434">MTDESTSSYIVAQPILVAVDNVIFGFDAETERLKVLLFKRKIEPFAGQWSLVGSFVQPNESAVVAASRILTEFTGLESVFLEQLHCYSGVDRDPEDRVISIAYYSLIQLQKYREELVEKHQAAWFEINNVPDLVIDHRQMVSDALIKLQDNARRRPIGFNLLPPKFTLPQLFKLYQEIYQQEIDDRNFRKKILATGLLEKLDTKDKTTSKKGAFHYQFNKAKYQQYETEGYDILFH</sequence>
<reference evidence="2" key="1">
    <citation type="submission" date="2022-10" db="EMBL/GenBank/DDBJ databases">
        <title>Comparative genomics and taxonomic characterization of three novel marine species of genus Reichenbachiella exhibiting antioxidant and polysaccharide degradation activities.</title>
        <authorList>
            <person name="Muhammad N."/>
            <person name="Lee Y.-J."/>
            <person name="Ko J."/>
            <person name="Kim S.-G."/>
        </authorList>
    </citation>
    <scope>NUCLEOTIDE SEQUENCE</scope>
    <source>
        <strain evidence="2">Wsw4-B4</strain>
    </source>
</reference>
<dbReference type="InterPro" id="IPR000086">
    <property type="entry name" value="NUDIX_hydrolase_dom"/>
</dbReference>
<name>A0ABY6D359_9BACT</name>
<feature type="domain" description="Nudix hydrolase" evidence="1">
    <location>
        <begin position="8"/>
        <end position="147"/>
    </location>
</feature>
<dbReference type="PROSITE" id="PS51462">
    <property type="entry name" value="NUDIX"/>
    <property type="match status" value="1"/>
</dbReference>
<dbReference type="InterPro" id="IPR036390">
    <property type="entry name" value="WH_DNA-bd_sf"/>
</dbReference>
<dbReference type="Pfam" id="PF00293">
    <property type="entry name" value="NUDIX"/>
    <property type="match status" value="1"/>
</dbReference>
<dbReference type="SUPFAM" id="SSF46785">
    <property type="entry name" value="Winged helix' DNA-binding domain"/>
    <property type="match status" value="1"/>
</dbReference>
<protein>
    <submittedName>
        <fullName evidence="2">NUDIX domain-containing protein</fullName>
    </submittedName>
</protein>
<dbReference type="CDD" id="cd18873">
    <property type="entry name" value="NUDIX_NadM_like"/>
    <property type="match status" value="1"/>
</dbReference>
<evidence type="ECO:0000259" key="1">
    <source>
        <dbReference type="PROSITE" id="PS51462"/>
    </source>
</evidence>
<gene>
    <name evidence="2" type="ORF">N7E81_00030</name>
</gene>
<organism evidence="2 3">
    <name type="scientific">Reichenbachiella carrageenanivorans</name>
    <dbReference type="NCBI Taxonomy" id="2979869"/>
    <lineage>
        <taxon>Bacteria</taxon>
        <taxon>Pseudomonadati</taxon>
        <taxon>Bacteroidota</taxon>
        <taxon>Cytophagia</taxon>
        <taxon>Cytophagales</taxon>
        <taxon>Reichenbachiellaceae</taxon>
        <taxon>Reichenbachiella</taxon>
    </lineage>
</organism>
<dbReference type="PANTHER" id="PTHR43736">
    <property type="entry name" value="ADP-RIBOSE PYROPHOSPHATASE"/>
    <property type="match status" value="1"/>
</dbReference>
<dbReference type="EMBL" id="CP106735">
    <property type="protein sequence ID" value="UXX79498.1"/>
    <property type="molecule type" value="Genomic_DNA"/>
</dbReference>
<dbReference type="Proteomes" id="UP001062165">
    <property type="component" value="Chromosome"/>
</dbReference>
<keyword evidence="3" id="KW-1185">Reference proteome</keyword>
<dbReference type="SUPFAM" id="SSF55811">
    <property type="entry name" value="Nudix"/>
    <property type="match status" value="1"/>
</dbReference>